<feature type="transmembrane region" description="Helical" evidence="2">
    <location>
        <begin position="615"/>
        <end position="640"/>
    </location>
</feature>
<proteinExistence type="predicted"/>
<protein>
    <submittedName>
        <fullName evidence="4">Phosphopantetheine-binding protein</fullName>
    </submittedName>
</protein>
<feature type="compositionally biased region" description="Acidic residues" evidence="1">
    <location>
        <begin position="77"/>
        <end position="88"/>
    </location>
</feature>
<dbReference type="KEGG" id="acab:QRX50_38080"/>
<dbReference type="NCBIfam" id="TIGR02353">
    <property type="entry name" value="NRPS_term_dom"/>
    <property type="match status" value="1"/>
</dbReference>
<name>A0A9Y2IRL1_9PSEU</name>
<dbReference type="Proteomes" id="UP001236014">
    <property type="component" value="Chromosome"/>
</dbReference>
<dbReference type="EMBL" id="CP127294">
    <property type="protein sequence ID" value="WIX84136.1"/>
    <property type="molecule type" value="Genomic_DNA"/>
</dbReference>
<dbReference type="Pfam" id="PF00550">
    <property type="entry name" value="PP-binding"/>
    <property type="match status" value="1"/>
</dbReference>
<keyword evidence="2" id="KW-1133">Transmembrane helix</keyword>
<dbReference type="InterPro" id="IPR012728">
    <property type="entry name" value="Pls/PosA_C"/>
</dbReference>
<feature type="region of interest" description="Disordered" evidence="1">
    <location>
        <begin position="77"/>
        <end position="107"/>
    </location>
</feature>
<keyword evidence="2" id="KW-0812">Transmembrane</keyword>
<dbReference type="InterPro" id="IPR011004">
    <property type="entry name" value="Trimer_LpxA-like_sf"/>
</dbReference>
<dbReference type="PANTHER" id="PTHR43300:SF11">
    <property type="entry name" value="ACETYLTRANSFERASE RV3034C-RELATED"/>
    <property type="match status" value="1"/>
</dbReference>
<evidence type="ECO:0000313" key="4">
    <source>
        <dbReference type="EMBL" id="WIX84136.1"/>
    </source>
</evidence>
<evidence type="ECO:0000259" key="3">
    <source>
        <dbReference type="PROSITE" id="PS50075"/>
    </source>
</evidence>
<dbReference type="AlphaFoldDB" id="A0A9Y2IRL1"/>
<dbReference type="Gene3D" id="2.160.10.10">
    <property type="entry name" value="Hexapeptide repeat proteins"/>
    <property type="match status" value="2"/>
</dbReference>
<accession>A0A9Y2IRL1</accession>
<keyword evidence="5" id="KW-1185">Reference proteome</keyword>
<dbReference type="SUPFAM" id="SSF47336">
    <property type="entry name" value="ACP-like"/>
    <property type="match status" value="1"/>
</dbReference>
<dbReference type="SUPFAM" id="SSF51161">
    <property type="entry name" value="Trimeric LpxA-like enzymes"/>
    <property type="match status" value="2"/>
</dbReference>
<gene>
    <name evidence="4" type="ORF">QRX50_38080</name>
</gene>
<dbReference type="InterPro" id="IPR009081">
    <property type="entry name" value="PP-bd_ACP"/>
</dbReference>
<dbReference type="PANTHER" id="PTHR43300">
    <property type="entry name" value="ACETYLTRANSFERASE"/>
    <property type="match status" value="1"/>
</dbReference>
<keyword evidence="2" id="KW-0472">Membrane</keyword>
<feature type="transmembrane region" description="Helical" evidence="2">
    <location>
        <begin position="159"/>
        <end position="181"/>
    </location>
</feature>
<feature type="transmembrane region" description="Helical" evidence="2">
    <location>
        <begin position="646"/>
        <end position="668"/>
    </location>
</feature>
<evidence type="ECO:0000256" key="2">
    <source>
        <dbReference type="SAM" id="Phobius"/>
    </source>
</evidence>
<evidence type="ECO:0000256" key="1">
    <source>
        <dbReference type="SAM" id="MobiDB-lite"/>
    </source>
</evidence>
<feature type="transmembrane region" description="Helical" evidence="2">
    <location>
        <begin position="114"/>
        <end position="139"/>
    </location>
</feature>
<feature type="region of interest" description="Disordered" evidence="1">
    <location>
        <begin position="812"/>
        <end position="891"/>
    </location>
</feature>
<dbReference type="InterPro" id="IPR036736">
    <property type="entry name" value="ACP-like_sf"/>
</dbReference>
<dbReference type="Gene3D" id="1.10.1200.10">
    <property type="entry name" value="ACP-like"/>
    <property type="match status" value="1"/>
</dbReference>
<sequence>MTPDRTERVYTEVLADVAKVDQVSAESHFFDDLGANSLVMAHFCARVRKRADVPSASMKDVYANPTARSLATALTDDEPAEADPEAGEQAEAQAREQETEQTPAQAADRPRAGAVAYVLCGLLQFVTFLGYSYLAALLVVRGASWVYASANLLEVYLRLVLFGGASLIGLCLLPVVAKWVLVGRWKPQRIRVWTPAYFRFWLVKTLVQRNPVALLFLGSPLYVLYLKALGAKIGPGVAIFSRNVPVCTDLLTIGEGSVIRKDSFFTGYRAEAGVLQTGSVTLGKDVFVGELSVLDIGTSMGDGSQLGHVSSLHPGQAVPAGERWHGSPALRAEADYRGVGPARCGRVRRFSYGVSQLLTTLLVYLPLAVGGVDLLIAKVPRLGTVLGAPTVSFGSWAFYGSALVVTFVIFFGVSLLGLLFIAVVPRVLSLALKPDKVYRLYTLRYSILRAIRLITNLKFFMTVFGDSSAIVHYLRYLGYRMPDVEQTGSNFGTAIKHETPYQSSVGSGTMVADGLSVVNADYSSTSFKVSRAAIGAHNFLGNVIVYPSQGRTGENCLLATKVLVPVDGPVRENVGLLGSPSFEIPRTVARDHQFDHLRGGDEFRRRLAAKNRHNAGTAVMFLLVRWLYFCGITLLGWASAALYPRFGVSAVALASVAALLFSSVYFTLVERASIVIHPLRPLYCSIYDRRFWRHERFWKAAASTVYVQALNGTPFKNLAWRMLGVKVGKRVFDDGAAMPEKTLVTFGDEATLNVGSHVQCHSQEDGAFKADRIVVGARSTVGVGAWVHYGATMGEGSVLAADSFLMKGEDVPPHTRWEGNPAREIRPGREADGLARAGRHRRREGHNGRPIEQFAVTNGKRRPSPRRRGPDGHNGKAIIADGTWRPSPWPR</sequence>
<feature type="domain" description="Carrier" evidence="3">
    <location>
        <begin position="1"/>
        <end position="78"/>
    </location>
</feature>
<evidence type="ECO:0000313" key="5">
    <source>
        <dbReference type="Proteomes" id="UP001236014"/>
    </source>
</evidence>
<reference evidence="4 5" key="1">
    <citation type="submission" date="2023-06" db="EMBL/GenBank/DDBJ databases">
        <authorList>
            <person name="Oyuntsetseg B."/>
            <person name="Kim S.B."/>
        </authorList>
    </citation>
    <scope>NUCLEOTIDE SEQUENCE [LARGE SCALE GENOMIC DNA]</scope>
    <source>
        <strain evidence="4 5">2-15</strain>
    </source>
</reference>
<feature type="transmembrane region" description="Helical" evidence="2">
    <location>
        <begin position="396"/>
        <end position="424"/>
    </location>
</feature>
<feature type="transmembrane region" description="Helical" evidence="2">
    <location>
        <begin position="357"/>
        <end position="376"/>
    </location>
</feature>
<dbReference type="PROSITE" id="PS50075">
    <property type="entry name" value="CARRIER"/>
    <property type="match status" value="1"/>
</dbReference>
<dbReference type="InterPro" id="IPR050179">
    <property type="entry name" value="Trans_hexapeptide_repeat"/>
</dbReference>
<feature type="compositionally biased region" description="Basic and acidic residues" evidence="1">
    <location>
        <begin position="812"/>
        <end position="833"/>
    </location>
</feature>
<organism evidence="4 5">
    <name type="scientific">Amycolatopsis carbonis</name>
    <dbReference type="NCBI Taxonomy" id="715471"/>
    <lineage>
        <taxon>Bacteria</taxon>
        <taxon>Bacillati</taxon>
        <taxon>Actinomycetota</taxon>
        <taxon>Actinomycetes</taxon>
        <taxon>Pseudonocardiales</taxon>
        <taxon>Pseudonocardiaceae</taxon>
        <taxon>Amycolatopsis</taxon>
    </lineage>
</organism>